<dbReference type="SUPFAM" id="SSF55486">
    <property type="entry name" value="Metalloproteases ('zincins'), catalytic domain"/>
    <property type="match status" value="1"/>
</dbReference>
<protein>
    <submittedName>
        <fullName evidence="3">Peptidase M1</fullName>
    </submittedName>
</protein>
<name>A0A060DPI5_9PROT</name>
<accession>A0A060DPI5</accession>
<feature type="compositionally biased region" description="Gly residues" evidence="1">
    <location>
        <begin position="104"/>
        <end position="120"/>
    </location>
</feature>
<sequence length="651" mass="69608">MRTLLLALLGILVAAPGWTAGLHHDLTVTLDPSARRLEVEDRLRLPAGTHRLLLAPGLAIDEARLDGKPVAVRGNALPVTVPEGGGELRLRYAGTLPSLTPESRGGGGGAEGAYLPGGTGWIPTPEGGPASPPSWRLSVRVPAPFVAVATGRLVEEARDGAGYTATFAEERSVEEPSLFAGPWQVTERMHNGLRLRTYFHPEQAPLADEYLDLSVRTIDAQAARIGAYPFAGFAILSAPLPVGLGFPGLTYIGRQVMPLPFIRAQSLPHEILHNWWGNGVRVGGNGNWPGNWSEGLTTFMADYAAAEARGEDAAQAIRLDWLRDYAALPAERDSALTDFRAKVHDAAQIVGYGKAAMLFHMLRAEIGTDTFDTGIRRFWEEKHFQDAGWDDLRRAFEASSGRDLGPFFEQWLTRVGAPTLELVQAKGNGDGVALILRQGEPAYGLTVPVEVQTAAGTERHDVRLDGRETTVTIRTAAAPRALAVDPGFGLFRRLAPGEAPPTLRDVTLDHAATTVIAADGPAAEAARALAERLADGKPRIAADRADGHANPAAPLAVIGTTGEVDRLLARLGLPPMPDSLKGRGTARVWTARTPQGRPLLAVAADDAAALQALLRPLPHYGRQSWLVFEGARAVDRGVWPAGDSPLRVSFE</sequence>
<feature type="domain" description="Peptidase M1 membrane alanine aminopeptidase" evidence="2">
    <location>
        <begin position="268"/>
        <end position="411"/>
    </location>
</feature>
<feature type="region of interest" description="Disordered" evidence="1">
    <location>
        <begin position="97"/>
        <end position="133"/>
    </location>
</feature>
<dbReference type="PANTHER" id="PTHR45726:SF3">
    <property type="entry name" value="LEUKOTRIENE A-4 HYDROLASE"/>
    <property type="match status" value="1"/>
</dbReference>
<dbReference type="RefSeq" id="WP_040135051.1">
    <property type="nucleotide sequence ID" value="NZ_CP007794.1"/>
</dbReference>
<evidence type="ECO:0000259" key="2">
    <source>
        <dbReference type="Pfam" id="PF01433"/>
    </source>
</evidence>
<dbReference type="Pfam" id="PF01433">
    <property type="entry name" value="Peptidase_M1"/>
    <property type="match status" value="1"/>
</dbReference>
<dbReference type="GO" id="GO:0008237">
    <property type="term" value="F:metallopeptidase activity"/>
    <property type="evidence" value="ECO:0007669"/>
    <property type="project" value="InterPro"/>
</dbReference>
<organism evidence="3 4">
    <name type="scientific">Azospirillum argentinense</name>
    <dbReference type="NCBI Taxonomy" id="2970906"/>
    <lineage>
        <taxon>Bacteria</taxon>
        <taxon>Pseudomonadati</taxon>
        <taxon>Pseudomonadota</taxon>
        <taxon>Alphaproteobacteria</taxon>
        <taxon>Rhodospirillales</taxon>
        <taxon>Azospirillaceae</taxon>
        <taxon>Azospirillum</taxon>
    </lineage>
</organism>
<dbReference type="PANTHER" id="PTHR45726">
    <property type="entry name" value="LEUKOTRIENE A-4 HYDROLASE"/>
    <property type="match status" value="1"/>
</dbReference>
<dbReference type="Gene3D" id="1.10.390.10">
    <property type="entry name" value="Neutral Protease Domain 2"/>
    <property type="match status" value="1"/>
</dbReference>
<dbReference type="InterPro" id="IPR034015">
    <property type="entry name" value="M1_LTA4H"/>
</dbReference>
<dbReference type="EMBL" id="CP007794">
    <property type="protein sequence ID" value="AIB14737.1"/>
    <property type="molecule type" value="Genomic_DNA"/>
</dbReference>
<dbReference type="Proteomes" id="UP000027186">
    <property type="component" value="Plasmid AbAZ39_p1"/>
</dbReference>
<dbReference type="InterPro" id="IPR014782">
    <property type="entry name" value="Peptidase_M1_dom"/>
</dbReference>
<gene>
    <name evidence="3" type="ORF">ABAZ39_22835</name>
</gene>
<dbReference type="GO" id="GO:0008270">
    <property type="term" value="F:zinc ion binding"/>
    <property type="evidence" value="ECO:0007669"/>
    <property type="project" value="InterPro"/>
</dbReference>
<keyword evidence="3" id="KW-0614">Plasmid</keyword>
<dbReference type="AlphaFoldDB" id="A0A060DPI5"/>
<dbReference type="InterPro" id="IPR027268">
    <property type="entry name" value="Peptidase_M4/M1_CTD_sf"/>
</dbReference>
<dbReference type="KEGG" id="abq:ABAZ39_22835"/>
<evidence type="ECO:0000256" key="1">
    <source>
        <dbReference type="SAM" id="MobiDB-lite"/>
    </source>
</evidence>
<evidence type="ECO:0000313" key="4">
    <source>
        <dbReference type="Proteomes" id="UP000027186"/>
    </source>
</evidence>
<evidence type="ECO:0000313" key="3">
    <source>
        <dbReference type="EMBL" id="AIB14737.1"/>
    </source>
</evidence>
<reference evidence="3 4" key="1">
    <citation type="journal article" date="2014" name="Genome Announc.">
        <title>Complete Genome Sequence of the Model Rhizosphere Strain Azospirillum brasilense Az39, Successfully Applied in Agriculture.</title>
        <authorList>
            <person name="Rivera D."/>
            <person name="Revale S."/>
            <person name="Molina R."/>
            <person name="Gualpa J."/>
            <person name="Puente M."/>
            <person name="Maroniche G."/>
            <person name="Paris G."/>
            <person name="Baker D."/>
            <person name="Clavijo B."/>
            <person name="McLay K."/>
            <person name="Spaepen S."/>
            <person name="Perticari A."/>
            <person name="Vazquez M."/>
            <person name="Wisniewski-Dye F."/>
            <person name="Watkins C."/>
            <person name="Martinez-Abarca F."/>
            <person name="Vanderleyden J."/>
            <person name="Cassan F."/>
        </authorList>
    </citation>
    <scope>NUCLEOTIDE SEQUENCE [LARGE SCALE GENOMIC DNA]</scope>
    <source>
        <strain evidence="3 4">Az39</strain>
        <plasmid evidence="3">AbAZ39_p1</plasmid>
    </source>
</reference>
<geneLocation type="plasmid" evidence="3 4">
    <name>AbAZ39_p1</name>
</geneLocation>
<proteinExistence type="predicted"/>